<dbReference type="EMBL" id="BAVB01000388">
    <property type="protein sequence ID" value="GAE52882.1"/>
    <property type="molecule type" value="Genomic_DNA"/>
</dbReference>
<evidence type="ECO:0008006" key="4">
    <source>
        <dbReference type="Google" id="ProtNLM"/>
    </source>
</evidence>
<dbReference type="Pfam" id="PF05742">
    <property type="entry name" value="TANGO2"/>
    <property type="match status" value="1"/>
</dbReference>
<comment type="caution">
    <text evidence="2">The sequence shown here is derived from an EMBL/GenBank/DDBJ whole genome shotgun (WGS) entry which is preliminary data.</text>
</comment>
<dbReference type="PANTHER" id="PTHR17985:SF8">
    <property type="entry name" value="TRANSPORT AND GOLGI ORGANIZATION PROTEIN 2 HOMOLOG"/>
    <property type="match status" value="1"/>
</dbReference>
<evidence type="ECO:0000256" key="1">
    <source>
        <dbReference type="SAM" id="MobiDB-lite"/>
    </source>
</evidence>
<dbReference type="PANTHER" id="PTHR17985">
    <property type="entry name" value="SER/THR-RICH PROTEIN T10 IN DGCR REGION"/>
    <property type="match status" value="1"/>
</dbReference>
<gene>
    <name evidence="2" type="ORF">XPU_4414</name>
</gene>
<feature type="compositionally biased region" description="Low complexity" evidence="1">
    <location>
        <begin position="232"/>
        <end position="243"/>
    </location>
</feature>
<proteinExistence type="predicted"/>
<name>W4S947_9XANT</name>
<dbReference type="Proteomes" id="UP000019143">
    <property type="component" value="Unassembled WGS sequence"/>
</dbReference>
<feature type="region of interest" description="Disordered" evidence="1">
    <location>
        <begin position="232"/>
        <end position="302"/>
    </location>
</feature>
<dbReference type="AlphaFoldDB" id="W4S947"/>
<reference evidence="2 3" key="1">
    <citation type="submission" date="2014-01" db="EMBL/GenBank/DDBJ databases">
        <title>Genome sequence and analysis of Xanthomonas arboricola pv. pruni.</title>
        <authorList>
            <person name="Fujikawa T."/>
            <person name="Nakazono-Nagaoka E."/>
        </authorList>
    </citation>
    <scope>NUCLEOTIDE SEQUENCE [LARGE SCALE GENOMIC DNA]</scope>
    <source>
        <strain evidence="3">MAFF 311562</strain>
    </source>
</reference>
<evidence type="ECO:0000313" key="2">
    <source>
        <dbReference type="EMBL" id="GAE52882.1"/>
    </source>
</evidence>
<protein>
    <recommendedName>
        <fullName evidence="4">NRDE family protein</fullName>
    </recommendedName>
</protein>
<evidence type="ECO:0000313" key="3">
    <source>
        <dbReference type="Proteomes" id="UP000019143"/>
    </source>
</evidence>
<sequence length="302" mass="31702">MCLVALAWKTHPRWRLLLAGNRDEFHDRPTAALARWPAPADGLLAGRDLRSGGSWVGLGSDGRAAVVTNVRDPLATASGRSRGHLIADYLADSLDAAVYAGDLAAAAQEFPPFNLLLCDAERCEHLSNHPPLARTLAPGIHGMSNGPLDAHWPKTTALTAVLHDWCAAGSDDLQPLWSALGNPAIAPDAALPHTGVDLPTERLLSAAFINGSSYGTRASTIVAVDHQAAASSTNAASAPPGSSRAKRGWTSSGRVDDDCRNQRTLIAAKARRPATHPSASPLESRGRGDSRGVLACPERGPR</sequence>
<organism evidence="2 3">
    <name type="scientific">Xanthomonas arboricola pv. pruni str. MAFF 311562</name>
    <dbReference type="NCBI Taxonomy" id="1414836"/>
    <lineage>
        <taxon>Bacteria</taxon>
        <taxon>Pseudomonadati</taxon>
        <taxon>Pseudomonadota</taxon>
        <taxon>Gammaproteobacteria</taxon>
        <taxon>Lysobacterales</taxon>
        <taxon>Lysobacteraceae</taxon>
        <taxon>Xanthomonas</taxon>
    </lineage>
</organism>
<dbReference type="InterPro" id="IPR008551">
    <property type="entry name" value="TANGO2"/>
</dbReference>
<accession>W4S947</accession>